<dbReference type="OMA" id="VSAPIPC"/>
<proteinExistence type="predicted"/>
<feature type="transmembrane region" description="Helical" evidence="1">
    <location>
        <begin position="269"/>
        <end position="291"/>
    </location>
</feature>
<accession>E3LL40</accession>
<dbReference type="PANTHER" id="PTHR45830">
    <property type="entry name" value="SERPENTINE RECEPTOR, CLASS I"/>
    <property type="match status" value="1"/>
</dbReference>
<feature type="transmembrane region" description="Helical" evidence="1">
    <location>
        <begin position="303"/>
        <end position="322"/>
    </location>
</feature>
<feature type="transmembrane region" description="Helical" evidence="1">
    <location>
        <begin position="117"/>
        <end position="139"/>
    </location>
</feature>
<protein>
    <submittedName>
        <fullName evidence="2">Uncharacterized protein</fullName>
    </submittedName>
</protein>
<dbReference type="InterPro" id="IPR019429">
    <property type="entry name" value="7TM_GPCR_serpentine_rcpt_Sri"/>
</dbReference>
<dbReference type="Pfam" id="PF10327">
    <property type="entry name" value="7TM_GPCR_Sri"/>
    <property type="match status" value="1"/>
</dbReference>
<dbReference type="AlphaFoldDB" id="E3LL40"/>
<dbReference type="Proteomes" id="UP000008281">
    <property type="component" value="Unassembled WGS sequence"/>
</dbReference>
<name>E3LL40_CAERE</name>
<dbReference type="InParanoid" id="E3LL40"/>
<feature type="transmembrane region" description="Helical" evidence="1">
    <location>
        <begin position="22"/>
        <end position="42"/>
    </location>
</feature>
<keyword evidence="1" id="KW-0812">Transmembrane</keyword>
<keyword evidence="1" id="KW-1133">Transmembrane helix</keyword>
<feature type="transmembrane region" description="Helical" evidence="1">
    <location>
        <begin position="159"/>
        <end position="179"/>
    </location>
</feature>
<evidence type="ECO:0000313" key="2">
    <source>
        <dbReference type="EMBL" id="EFP00355.1"/>
    </source>
</evidence>
<dbReference type="HOGENOM" id="CLU_069212_0_0_1"/>
<sequence>MAFQPILHEFSVLQRFDRSPQLSIMNFINLISIVIHAFLFYLTINENQRRESKTYRVLFIIKTVTLWLSQLHWGSLHSLVFLFPFSGLYGIGYLSSVFSSFALVVRILEYRSVFVLFYFQNIWLNLFCTTVFMLYLILILRLRTLARTESKFSFSSSTYVVFISILLVYCYVPMIFCWLSAYSTASEIHDYVSKYYPRCVKVLNVRGVFVYTDDWKFQRIIYCARIVLATGGALYLILNQIILYEIQQQCKTLSSHILKYHRKAMKDTLIQNVILFLFLALAPFIQIWNAYKTPEEDTINLTIAANLIFVSAPIPCTLTVIFQNSSYREFIFSKIGFQDRERTRIDSTHHVPN</sequence>
<dbReference type="eggNOG" id="ENOG502TJE9">
    <property type="taxonomic scope" value="Eukaryota"/>
</dbReference>
<organism evidence="3">
    <name type="scientific">Caenorhabditis remanei</name>
    <name type="common">Caenorhabditis vulgaris</name>
    <dbReference type="NCBI Taxonomy" id="31234"/>
    <lineage>
        <taxon>Eukaryota</taxon>
        <taxon>Metazoa</taxon>
        <taxon>Ecdysozoa</taxon>
        <taxon>Nematoda</taxon>
        <taxon>Chromadorea</taxon>
        <taxon>Rhabditida</taxon>
        <taxon>Rhabditina</taxon>
        <taxon>Rhabditomorpha</taxon>
        <taxon>Rhabditoidea</taxon>
        <taxon>Rhabditidae</taxon>
        <taxon>Peloderinae</taxon>
        <taxon>Caenorhabditis</taxon>
    </lineage>
</organism>
<keyword evidence="3" id="KW-1185">Reference proteome</keyword>
<feature type="transmembrane region" description="Helical" evidence="1">
    <location>
        <begin position="79"/>
        <end position="105"/>
    </location>
</feature>
<evidence type="ECO:0000313" key="3">
    <source>
        <dbReference type="Proteomes" id="UP000008281"/>
    </source>
</evidence>
<reference evidence="2" key="1">
    <citation type="submission" date="2007-07" db="EMBL/GenBank/DDBJ databases">
        <title>PCAP assembly of the Caenorhabditis remanei genome.</title>
        <authorList>
            <consortium name="The Caenorhabditis remanei Sequencing Consortium"/>
            <person name="Wilson R.K."/>
        </authorList>
    </citation>
    <scope>NUCLEOTIDE SEQUENCE [LARGE SCALE GENOMIC DNA]</scope>
    <source>
        <strain evidence="2">PB4641</strain>
    </source>
</reference>
<keyword evidence="1" id="KW-0472">Membrane</keyword>
<gene>
    <name evidence="2" type="ORF">CRE_18854</name>
</gene>
<evidence type="ECO:0000256" key="1">
    <source>
        <dbReference type="SAM" id="Phobius"/>
    </source>
</evidence>
<dbReference type="PANTHER" id="PTHR45830:SF14">
    <property type="entry name" value="SERPENTINE RECEPTOR, CLASS T"/>
    <property type="match status" value="1"/>
</dbReference>
<dbReference type="EMBL" id="DS268410">
    <property type="protein sequence ID" value="EFP00355.1"/>
    <property type="molecule type" value="Genomic_DNA"/>
</dbReference>
<dbReference type="OrthoDB" id="5846221at2759"/>